<evidence type="ECO:0008006" key="4">
    <source>
        <dbReference type="Google" id="ProtNLM"/>
    </source>
</evidence>
<sequence length="138" mass="15325">MQSRESITQMYSRFTDITNGLAGLGKTCDIRDMVRKILRSLPGSWTPKVTAIEEANDLRRMSLEKLIGSLMAHGINMERLGESSSRKKHSNTLKGEVMEKIGQPIRSRKLKKSGFSLVGSTWTKTSMVEGEGIIGKVP</sequence>
<feature type="region of interest" description="Disordered" evidence="1">
    <location>
        <begin position="78"/>
        <end position="99"/>
    </location>
</feature>
<dbReference type="Pfam" id="PF14223">
    <property type="entry name" value="Retrotran_gag_2"/>
    <property type="match status" value="1"/>
</dbReference>
<dbReference type="Proteomes" id="UP000652761">
    <property type="component" value="Unassembled WGS sequence"/>
</dbReference>
<organism evidence="2 3">
    <name type="scientific">Colocasia esculenta</name>
    <name type="common">Wild taro</name>
    <name type="synonym">Arum esculentum</name>
    <dbReference type="NCBI Taxonomy" id="4460"/>
    <lineage>
        <taxon>Eukaryota</taxon>
        <taxon>Viridiplantae</taxon>
        <taxon>Streptophyta</taxon>
        <taxon>Embryophyta</taxon>
        <taxon>Tracheophyta</taxon>
        <taxon>Spermatophyta</taxon>
        <taxon>Magnoliopsida</taxon>
        <taxon>Liliopsida</taxon>
        <taxon>Araceae</taxon>
        <taxon>Aroideae</taxon>
        <taxon>Colocasieae</taxon>
        <taxon>Colocasia</taxon>
    </lineage>
</organism>
<keyword evidence="3" id="KW-1185">Reference proteome</keyword>
<evidence type="ECO:0000313" key="2">
    <source>
        <dbReference type="EMBL" id="MQL91589.1"/>
    </source>
</evidence>
<dbReference type="OrthoDB" id="694535at2759"/>
<gene>
    <name evidence="2" type="ORF">Taro_024204</name>
</gene>
<proteinExistence type="predicted"/>
<comment type="caution">
    <text evidence="2">The sequence shown here is derived from an EMBL/GenBank/DDBJ whole genome shotgun (WGS) entry which is preliminary data.</text>
</comment>
<reference evidence="2" key="1">
    <citation type="submission" date="2017-07" db="EMBL/GenBank/DDBJ databases">
        <title>Taro Niue Genome Assembly and Annotation.</title>
        <authorList>
            <person name="Atibalentja N."/>
            <person name="Keating K."/>
            <person name="Fields C.J."/>
        </authorList>
    </citation>
    <scope>NUCLEOTIDE SEQUENCE</scope>
    <source>
        <strain evidence="2">Niue_2</strain>
        <tissue evidence="2">Leaf</tissue>
    </source>
</reference>
<name>A0A843VJN7_COLES</name>
<protein>
    <recommendedName>
        <fullName evidence="4">UBN2 domain-containing protein</fullName>
    </recommendedName>
</protein>
<dbReference type="AlphaFoldDB" id="A0A843VJN7"/>
<dbReference type="EMBL" id="NMUH01001358">
    <property type="protein sequence ID" value="MQL91589.1"/>
    <property type="molecule type" value="Genomic_DNA"/>
</dbReference>
<evidence type="ECO:0000313" key="3">
    <source>
        <dbReference type="Proteomes" id="UP000652761"/>
    </source>
</evidence>
<accession>A0A843VJN7</accession>
<evidence type="ECO:0000256" key="1">
    <source>
        <dbReference type="SAM" id="MobiDB-lite"/>
    </source>
</evidence>